<organism evidence="1 2">
    <name type="scientific">Pararge aegeria aegeria</name>
    <dbReference type="NCBI Taxonomy" id="348720"/>
    <lineage>
        <taxon>Eukaryota</taxon>
        <taxon>Metazoa</taxon>
        <taxon>Ecdysozoa</taxon>
        <taxon>Arthropoda</taxon>
        <taxon>Hexapoda</taxon>
        <taxon>Insecta</taxon>
        <taxon>Pterygota</taxon>
        <taxon>Neoptera</taxon>
        <taxon>Endopterygota</taxon>
        <taxon>Lepidoptera</taxon>
        <taxon>Glossata</taxon>
        <taxon>Ditrysia</taxon>
        <taxon>Papilionoidea</taxon>
        <taxon>Nymphalidae</taxon>
        <taxon>Satyrinae</taxon>
        <taxon>Satyrini</taxon>
        <taxon>Parargina</taxon>
        <taxon>Pararge</taxon>
    </lineage>
</organism>
<dbReference type="Proteomes" id="UP000838756">
    <property type="component" value="Unassembled WGS sequence"/>
</dbReference>
<dbReference type="EMBL" id="CAKXAJ010025905">
    <property type="protein sequence ID" value="CAH2245352.1"/>
    <property type="molecule type" value="Genomic_DNA"/>
</dbReference>
<keyword evidence="2" id="KW-1185">Reference proteome</keyword>
<gene>
    <name evidence="1" type="primary">jg4453</name>
    <name evidence="1" type="ORF">PAEG_LOCUS21078</name>
</gene>
<proteinExistence type="predicted"/>
<comment type="caution">
    <text evidence="1">The sequence shown here is derived from an EMBL/GenBank/DDBJ whole genome shotgun (WGS) entry which is preliminary data.</text>
</comment>
<name>A0A8S4S5A9_9NEOP</name>
<reference evidence="1" key="1">
    <citation type="submission" date="2022-03" db="EMBL/GenBank/DDBJ databases">
        <authorList>
            <person name="Lindestad O."/>
        </authorList>
    </citation>
    <scope>NUCLEOTIDE SEQUENCE</scope>
</reference>
<protein>
    <submittedName>
        <fullName evidence="1">Jg4453 protein</fullName>
    </submittedName>
</protein>
<accession>A0A8S4S5A9</accession>
<dbReference type="AlphaFoldDB" id="A0A8S4S5A9"/>
<sequence>MGGEPMDVGVLRCWNGDFVPVHAAYVGPKQGDRSHQADHWEPLETSARDHTFSYSLQKTYAHQLTSIG</sequence>
<evidence type="ECO:0000313" key="1">
    <source>
        <dbReference type="EMBL" id="CAH2245352.1"/>
    </source>
</evidence>
<evidence type="ECO:0000313" key="2">
    <source>
        <dbReference type="Proteomes" id="UP000838756"/>
    </source>
</evidence>